<proteinExistence type="predicted"/>
<gene>
    <name evidence="3" type="ORF">SAMN05661109_00600</name>
</gene>
<dbReference type="RefSeq" id="WP_092255979.1">
    <property type="nucleotide sequence ID" value="NZ_CP047199.1"/>
</dbReference>
<dbReference type="Proteomes" id="UP000198929">
    <property type="component" value="Unassembled WGS sequence"/>
</dbReference>
<feature type="compositionally biased region" description="Basic and acidic residues" evidence="1">
    <location>
        <begin position="19"/>
        <end position="41"/>
    </location>
</feature>
<keyword evidence="2" id="KW-0812">Transmembrane</keyword>
<evidence type="ECO:0000256" key="1">
    <source>
        <dbReference type="SAM" id="MobiDB-lite"/>
    </source>
</evidence>
<keyword evidence="4" id="KW-1185">Reference proteome</keyword>
<keyword evidence="2" id="KW-1133">Transmembrane helix</keyword>
<dbReference type="EMBL" id="FOGQ01000002">
    <property type="protein sequence ID" value="SER61461.1"/>
    <property type="molecule type" value="Genomic_DNA"/>
</dbReference>
<feature type="transmembrane region" description="Helical" evidence="2">
    <location>
        <begin position="46"/>
        <end position="68"/>
    </location>
</feature>
<sequence length="79" mass="7979">MELLGEFSLGASEGDDSGDGDKPRELSGNEGFGETRPESVKDGLSVGSAIAVPLVLIAAVMGGGVFAVQNGLVQLSPQF</sequence>
<evidence type="ECO:0000313" key="4">
    <source>
        <dbReference type="Proteomes" id="UP000198929"/>
    </source>
</evidence>
<dbReference type="AlphaFoldDB" id="A0A1H9QLK8"/>
<evidence type="ECO:0000313" key="3">
    <source>
        <dbReference type="EMBL" id="SER61461.1"/>
    </source>
</evidence>
<name>A0A1H9QLK8_9CORY</name>
<evidence type="ECO:0000256" key="2">
    <source>
        <dbReference type="SAM" id="Phobius"/>
    </source>
</evidence>
<keyword evidence="2" id="KW-0472">Membrane</keyword>
<protein>
    <submittedName>
        <fullName evidence="3">Uncharacterized protein</fullName>
    </submittedName>
</protein>
<feature type="region of interest" description="Disordered" evidence="1">
    <location>
        <begin position="1"/>
        <end position="41"/>
    </location>
</feature>
<organism evidence="3 4">
    <name type="scientific">Corynebacterium cystitidis DSM 20524</name>
    <dbReference type="NCBI Taxonomy" id="1121357"/>
    <lineage>
        <taxon>Bacteria</taxon>
        <taxon>Bacillati</taxon>
        <taxon>Actinomycetota</taxon>
        <taxon>Actinomycetes</taxon>
        <taxon>Mycobacteriales</taxon>
        <taxon>Corynebacteriaceae</taxon>
        <taxon>Corynebacterium</taxon>
    </lineage>
</organism>
<reference evidence="4" key="1">
    <citation type="submission" date="2016-10" db="EMBL/GenBank/DDBJ databases">
        <authorList>
            <person name="Varghese N."/>
            <person name="Submissions S."/>
        </authorList>
    </citation>
    <scope>NUCLEOTIDE SEQUENCE [LARGE SCALE GENOMIC DNA]</scope>
    <source>
        <strain evidence="4">DSM 20524</strain>
    </source>
</reference>
<accession>A0A1H9QLK8</accession>